<dbReference type="CDD" id="cd10283">
    <property type="entry name" value="MnuA_DNase1-like"/>
    <property type="match status" value="1"/>
</dbReference>
<dbReference type="InterPro" id="IPR036691">
    <property type="entry name" value="Endo/exonu/phosph_ase_sf"/>
</dbReference>
<dbReference type="GO" id="GO:0004527">
    <property type="term" value="F:exonuclease activity"/>
    <property type="evidence" value="ECO:0007669"/>
    <property type="project" value="UniProtKB-KW"/>
</dbReference>
<keyword evidence="2" id="KW-1185">Reference proteome</keyword>
<dbReference type="PANTHER" id="PTHR11371:SF31">
    <property type="entry name" value="EXTRACELLULAR NUCLEASE"/>
    <property type="match status" value="1"/>
</dbReference>
<dbReference type="PANTHER" id="PTHR11371">
    <property type="entry name" value="DEOXYRIBONUCLEASE"/>
    <property type="match status" value="1"/>
</dbReference>
<dbReference type="GO" id="GO:0004519">
    <property type="term" value="F:endonuclease activity"/>
    <property type="evidence" value="ECO:0007669"/>
    <property type="project" value="UniProtKB-KW"/>
</dbReference>
<sequence>MPFYQYIQAGTPAGKRTLQRLLALRQKLKAEVPVKQLEGNLLLATWNIREFDSPAYADRLLESFYYIAEIVSHFDIIAIQEVRDDLKALKKLVQILGSNWHYVITDVTAGNQGNKERLAFVFDTRKVKFGGLAGELVLPPFQKKDPETGQTIYEPVQQLARTPYTCGFTAGWTNFQLTTVHVLYGDAKPDNPDRIREIQTIATTLSKRADGKAEWSNNNILLGDFNIYDPADFTYAAIVNAGFTIPLELQHLPSNALKNKFYDQIAFKVRPGRFNTTGKAGVFDYYDTVFRAEDEAEYVKEMGEAYHTTAAGTPRTNKSAYYKTYWRTHQMSDHLPMWVEICMDYTDDYLQSRERPPQKEDDPS</sequence>
<dbReference type="Gene3D" id="3.60.10.10">
    <property type="entry name" value="Endonuclease/exonuclease/phosphatase"/>
    <property type="match status" value="1"/>
</dbReference>
<keyword evidence="1" id="KW-0540">Nuclease</keyword>
<dbReference type="RefSeq" id="WP_067756413.1">
    <property type="nucleotide sequence ID" value="NZ_CP015772.1"/>
</dbReference>
<accession>A0A1A9I212</accession>
<organism evidence="1 2">
    <name type="scientific">Niabella ginsenosidivorans</name>
    <dbReference type="NCBI Taxonomy" id="1176587"/>
    <lineage>
        <taxon>Bacteria</taxon>
        <taxon>Pseudomonadati</taxon>
        <taxon>Bacteroidota</taxon>
        <taxon>Chitinophagia</taxon>
        <taxon>Chitinophagales</taxon>
        <taxon>Chitinophagaceae</taxon>
        <taxon>Niabella</taxon>
    </lineage>
</organism>
<name>A0A1A9I212_9BACT</name>
<evidence type="ECO:0000313" key="1">
    <source>
        <dbReference type="EMBL" id="ANH81666.1"/>
    </source>
</evidence>
<dbReference type="SUPFAM" id="SSF56219">
    <property type="entry name" value="DNase I-like"/>
    <property type="match status" value="1"/>
</dbReference>
<dbReference type="OrthoDB" id="5500612at2"/>
<keyword evidence="1" id="KW-0378">Hydrolase</keyword>
<evidence type="ECO:0000313" key="2">
    <source>
        <dbReference type="Proteomes" id="UP000077667"/>
    </source>
</evidence>
<dbReference type="EMBL" id="CP015772">
    <property type="protein sequence ID" value="ANH81666.1"/>
    <property type="molecule type" value="Genomic_DNA"/>
</dbReference>
<dbReference type="KEGG" id="nia:A8C56_12345"/>
<keyword evidence="1" id="KW-0269">Exonuclease</keyword>
<proteinExistence type="predicted"/>
<keyword evidence="1" id="KW-0255">Endonuclease</keyword>
<gene>
    <name evidence="1" type="ORF">A8C56_12345</name>
</gene>
<dbReference type="STRING" id="1176587.A8C56_12345"/>
<protein>
    <submittedName>
        <fullName evidence="1">Endonuclease/exonuclease/phosphatase</fullName>
    </submittedName>
</protein>
<reference evidence="1 2" key="1">
    <citation type="submission" date="2016-05" db="EMBL/GenBank/DDBJ databases">
        <title>Niabella ginsenosidivorans BS26 whole genome sequencing.</title>
        <authorList>
            <person name="Im W.T."/>
            <person name="Siddiqi M.Z."/>
        </authorList>
    </citation>
    <scope>NUCLEOTIDE SEQUENCE [LARGE SCALE GENOMIC DNA]</scope>
    <source>
        <strain evidence="1 2">BS26</strain>
    </source>
</reference>
<dbReference type="AlphaFoldDB" id="A0A1A9I212"/>
<dbReference type="Proteomes" id="UP000077667">
    <property type="component" value="Chromosome"/>
</dbReference>